<accession>A0AAQ3WL01</accession>
<evidence type="ECO:0000256" key="1">
    <source>
        <dbReference type="SAM" id="MobiDB-lite"/>
    </source>
</evidence>
<name>A0AAQ3WL01_PASNO</name>
<organism evidence="2 3">
    <name type="scientific">Paspalum notatum var. saurae</name>
    <dbReference type="NCBI Taxonomy" id="547442"/>
    <lineage>
        <taxon>Eukaryota</taxon>
        <taxon>Viridiplantae</taxon>
        <taxon>Streptophyta</taxon>
        <taxon>Embryophyta</taxon>
        <taxon>Tracheophyta</taxon>
        <taxon>Spermatophyta</taxon>
        <taxon>Magnoliopsida</taxon>
        <taxon>Liliopsida</taxon>
        <taxon>Poales</taxon>
        <taxon>Poaceae</taxon>
        <taxon>PACMAD clade</taxon>
        <taxon>Panicoideae</taxon>
        <taxon>Andropogonodae</taxon>
        <taxon>Paspaleae</taxon>
        <taxon>Paspalinae</taxon>
        <taxon>Paspalum</taxon>
    </lineage>
</organism>
<dbReference type="Proteomes" id="UP001341281">
    <property type="component" value="Chromosome 03"/>
</dbReference>
<proteinExistence type="predicted"/>
<sequence>MPIYVLVAAEGEPELRDAPLAEHLQDDGLVDDGPRAAVLGVVQPPGVALGYVLAEVVVVRPAGCRESHQQLLRESRQQRQTSDRQQLHGRSSSAEQRGTNVPPEPGEVGLLGEEELVVLAARDDLDEGAVAGHGDAALHGLPRHHRVPLRRLQRPQVEQLAELVESGGKEKKKTEPLVRAYLVLVLGLGVGGHEEGAVQRGGEVLAEGRAVRDPDLLPLGGAPRSQEEAQAPRLAARAVDLPARLLQPCRGGHGHHPAWLQERRSVRCGELARLER</sequence>
<reference evidence="2 3" key="1">
    <citation type="submission" date="2024-02" db="EMBL/GenBank/DDBJ databases">
        <title>High-quality chromosome-scale genome assembly of Pensacola bahiagrass (Paspalum notatum Flugge var. saurae).</title>
        <authorList>
            <person name="Vega J.M."/>
            <person name="Podio M."/>
            <person name="Orjuela J."/>
            <person name="Siena L.A."/>
            <person name="Pessino S.C."/>
            <person name="Combes M.C."/>
            <person name="Mariac C."/>
            <person name="Albertini E."/>
            <person name="Pupilli F."/>
            <person name="Ortiz J.P.A."/>
            <person name="Leblanc O."/>
        </authorList>
    </citation>
    <scope>NUCLEOTIDE SEQUENCE [LARGE SCALE GENOMIC DNA]</scope>
    <source>
        <strain evidence="2">R1</strain>
        <tissue evidence="2">Leaf</tissue>
    </source>
</reference>
<dbReference type="EMBL" id="CP144747">
    <property type="protein sequence ID" value="WVZ65155.1"/>
    <property type="molecule type" value="Genomic_DNA"/>
</dbReference>
<feature type="compositionally biased region" description="Basic and acidic residues" evidence="1">
    <location>
        <begin position="69"/>
        <end position="86"/>
    </location>
</feature>
<feature type="region of interest" description="Disordered" evidence="1">
    <location>
        <begin position="69"/>
        <end position="108"/>
    </location>
</feature>
<protein>
    <submittedName>
        <fullName evidence="2">Uncharacterized protein</fullName>
    </submittedName>
</protein>
<gene>
    <name evidence="2" type="ORF">U9M48_014564</name>
</gene>
<evidence type="ECO:0000313" key="3">
    <source>
        <dbReference type="Proteomes" id="UP001341281"/>
    </source>
</evidence>
<dbReference type="AlphaFoldDB" id="A0AAQ3WL01"/>
<feature type="compositionally biased region" description="Polar residues" evidence="1">
    <location>
        <begin position="88"/>
        <end position="99"/>
    </location>
</feature>
<keyword evidence="3" id="KW-1185">Reference proteome</keyword>
<evidence type="ECO:0000313" key="2">
    <source>
        <dbReference type="EMBL" id="WVZ65155.1"/>
    </source>
</evidence>